<dbReference type="SMART" id="SM00317">
    <property type="entry name" value="SET"/>
    <property type="match status" value="1"/>
</dbReference>
<gene>
    <name evidence="2" type="ORF">CLAFUR5_13999</name>
</gene>
<accession>A0A9Q8PKT9</accession>
<organism evidence="2 3">
    <name type="scientific">Passalora fulva</name>
    <name type="common">Tomato leaf mold</name>
    <name type="synonym">Cladosporium fulvum</name>
    <dbReference type="NCBI Taxonomy" id="5499"/>
    <lineage>
        <taxon>Eukaryota</taxon>
        <taxon>Fungi</taxon>
        <taxon>Dikarya</taxon>
        <taxon>Ascomycota</taxon>
        <taxon>Pezizomycotina</taxon>
        <taxon>Dothideomycetes</taxon>
        <taxon>Dothideomycetidae</taxon>
        <taxon>Mycosphaerellales</taxon>
        <taxon>Mycosphaerellaceae</taxon>
        <taxon>Fulvia</taxon>
    </lineage>
</organism>
<dbReference type="InterPro" id="IPR053185">
    <property type="entry name" value="SET_domain_protein"/>
</dbReference>
<dbReference type="SUPFAM" id="SSF82199">
    <property type="entry name" value="SET domain"/>
    <property type="match status" value="1"/>
</dbReference>
<dbReference type="PANTHER" id="PTHR47332:SF4">
    <property type="entry name" value="SET DOMAIN-CONTAINING PROTEIN 5"/>
    <property type="match status" value="1"/>
</dbReference>
<dbReference type="Gene3D" id="2.170.270.10">
    <property type="entry name" value="SET domain"/>
    <property type="match status" value="1"/>
</dbReference>
<proteinExistence type="predicted"/>
<dbReference type="Proteomes" id="UP000756132">
    <property type="component" value="Chromosome 12"/>
</dbReference>
<dbReference type="InterPro" id="IPR001214">
    <property type="entry name" value="SET_dom"/>
</dbReference>
<dbReference type="GeneID" id="71993877"/>
<evidence type="ECO:0000259" key="1">
    <source>
        <dbReference type="PROSITE" id="PS50280"/>
    </source>
</evidence>
<keyword evidence="3" id="KW-1185">Reference proteome</keyword>
<dbReference type="RefSeq" id="XP_047768664.1">
    <property type="nucleotide sequence ID" value="XM_047913147.1"/>
</dbReference>
<feature type="domain" description="SET" evidence="1">
    <location>
        <begin position="7"/>
        <end position="138"/>
    </location>
</feature>
<dbReference type="KEGG" id="ffu:CLAFUR5_13999"/>
<name>A0A9Q8PKT9_PASFU</name>
<evidence type="ECO:0000313" key="2">
    <source>
        <dbReference type="EMBL" id="UJO24298.1"/>
    </source>
</evidence>
<dbReference type="PROSITE" id="PS50280">
    <property type="entry name" value="SET"/>
    <property type="match status" value="1"/>
</dbReference>
<dbReference type="EMBL" id="CP090174">
    <property type="protein sequence ID" value="UJO24298.1"/>
    <property type="molecule type" value="Genomic_DNA"/>
</dbReference>
<dbReference type="OrthoDB" id="265717at2759"/>
<evidence type="ECO:0000313" key="3">
    <source>
        <dbReference type="Proteomes" id="UP000756132"/>
    </source>
</evidence>
<dbReference type="CDD" id="cd20071">
    <property type="entry name" value="SET_SMYD"/>
    <property type="match status" value="1"/>
</dbReference>
<dbReference type="InterPro" id="IPR046341">
    <property type="entry name" value="SET_dom_sf"/>
</dbReference>
<reference evidence="2" key="2">
    <citation type="journal article" date="2022" name="Microb. Genom.">
        <title>A chromosome-scale genome assembly of the tomato pathogen Cladosporium fulvum reveals a compartmentalized genome architecture and the presence of a dispensable chromosome.</title>
        <authorList>
            <person name="Zaccaron A.Z."/>
            <person name="Chen L.H."/>
            <person name="Samaras A."/>
            <person name="Stergiopoulos I."/>
        </authorList>
    </citation>
    <scope>NUCLEOTIDE SEQUENCE</scope>
    <source>
        <strain evidence="2">Race5_Kim</strain>
    </source>
</reference>
<dbReference type="AlphaFoldDB" id="A0A9Q8PKT9"/>
<reference evidence="2" key="1">
    <citation type="submission" date="2021-12" db="EMBL/GenBank/DDBJ databases">
        <authorList>
            <person name="Zaccaron A."/>
            <person name="Stergiopoulos I."/>
        </authorList>
    </citation>
    <scope>NUCLEOTIDE SEQUENCE</scope>
    <source>
        <strain evidence="2">Race5_Kim</strain>
    </source>
</reference>
<dbReference type="PANTHER" id="PTHR47332">
    <property type="entry name" value="SET DOMAIN-CONTAINING PROTEIN 5"/>
    <property type="match status" value="1"/>
</dbReference>
<protein>
    <recommendedName>
        <fullName evidence="1">SET domain-containing protein</fullName>
    </recommendedName>
</protein>
<dbReference type="Pfam" id="PF00856">
    <property type="entry name" value="SET"/>
    <property type="match status" value="1"/>
</dbReference>
<sequence length="383" mass="43111">MDVAIMSKLYSVKASLGKGDGVFARKPLTQGTIVMVDNAVMLVPKRSVSVSEQDSEAAFDKLSQRDQKIFLQLHEGTRAYSSKPTPDENASLICLNVSKINHSCRPNAESIDGTNAYSMRIRAIKTIEEDEEIFINYQPMVSMSTRARRQKWLELYYGLKCDCVACSASAQDVTLSDARRQIISALTLNIQGHQAPDFSVFDQITSETAEDSSILRGIPMLPLRERLSLEAYTAHNFLLAKFLEAEGLEGPAVAQNVECWMMKAIEITEKVCGIGSSEARECRLDWQNMQCAIEMNTAMQFLKQKPALIRQLSIKKDRARLERLIHSVALKYTSTGKGQPALINITEQERKGFLQEQATDLQVKAQAEKIKQMYFEMCEHPRR</sequence>